<evidence type="ECO:0000313" key="3">
    <source>
        <dbReference type="EMBL" id="SQF39451.1"/>
    </source>
</evidence>
<keyword evidence="4" id="KW-1185">Reference proteome</keyword>
<dbReference type="AlphaFoldDB" id="A0A2X3XW03"/>
<accession>A0A2X3XW03</accession>
<proteinExistence type="predicted"/>
<dbReference type="STRING" id="1123303.GCA_000372425_01693"/>
<name>A0A2X3XW03_9STRE</name>
<protein>
    <submittedName>
        <fullName evidence="3">Signal peptide</fullName>
    </submittedName>
</protein>
<keyword evidence="1" id="KW-1133">Transmembrane helix</keyword>
<dbReference type="RefSeq" id="WP_018031008.1">
    <property type="nucleotide sequence ID" value="NZ_LS483343.1"/>
</dbReference>
<dbReference type="KEGG" id="sfer:NCTC12278_00340"/>
<dbReference type="InterPro" id="IPR054530">
    <property type="entry name" value="TcaA_4th"/>
</dbReference>
<keyword evidence="1" id="KW-0472">Membrane</keyword>
<dbReference type="Proteomes" id="UP000249495">
    <property type="component" value="Chromosome 1"/>
</dbReference>
<dbReference type="EMBL" id="LS483343">
    <property type="protein sequence ID" value="SQF39451.1"/>
    <property type="molecule type" value="Genomic_DNA"/>
</dbReference>
<dbReference type="Pfam" id="PF22820">
    <property type="entry name" value="TcaA_3rd_4th"/>
    <property type="match status" value="1"/>
</dbReference>
<feature type="domain" description="TcaA 4th" evidence="2">
    <location>
        <begin position="211"/>
        <end position="275"/>
    </location>
</feature>
<reference evidence="3 4" key="1">
    <citation type="submission" date="2018-06" db="EMBL/GenBank/DDBJ databases">
        <authorList>
            <consortium name="Pathogen Informatics"/>
            <person name="Doyle S."/>
        </authorList>
    </citation>
    <scope>NUCLEOTIDE SEQUENCE [LARGE SCALE GENOMIC DNA]</scope>
    <source>
        <strain evidence="3 4">NCTC12278</strain>
    </source>
</reference>
<evidence type="ECO:0000259" key="2">
    <source>
        <dbReference type="Pfam" id="PF22820"/>
    </source>
</evidence>
<feature type="transmembrane region" description="Helical" evidence="1">
    <location>
        <begin position="24"/>
        <end position="46"/>
    </location>
</feature>
<gene>
    <name evidence="3" type="ORF">NCTC12278_00340</name>
</gene>
<evidence type="ECO:0000313" key="4">
    <source>
        <dbReference type="Proteomes" id="UP000249495"/>
    </source>
</evidence>
<evidence type="ECO:0000256" key="1">
    <source>
        <dbReference type="SAM" id="Phobius"/>
    </source>
</evidence>
<organism evidence="3 4">
    <name type="scientific">Streptococcus ferus</name>
    <dbReference type="NCBI Taxonomy" id="1345"/>
    <lineage>
        <taxon>Bacteria</taxon>
        <taxon>Bacillati</taxon>
        <taxon>Bacillota</taxon>
        <taxon>Bacilli</taxon>
        <taxon>Lactobacillales</taxon>
        <taxon>Streptococcaceae</taxon>
        <taxon>Streptococcus</taxon>
    </lineage>
</organism>
<dbReference type="OrthoDB" id="2216620at2"/>
<sequence length="553" mass="61369">MENYKPYLLSLKKSVLKLLQQKKIAYPLAGFGILLLLFCLWGGYFFSKSSVLDRYLTARSQSNVKFEDIKEYLVWDDTNQVIASDEASYTKFSPVTSKSKQEELRIKLLTATPKDNMYLKSVGRRFGIFPDYRIALKPLSLTVKTNLSGVDILLNQKKIATSDSDNYTYTVDHLPTADYTFSLDGQHNGKAVELSKAYNGKDKTIDLSVSFKNFTVRSNLKDGDLYFGKKRIASLSNGEYQVSDYPADESVSVYVRKTFSDGKLSSSKEAMKNVTDGAVLQLDAEGVLDEAGANQLLQAAFSKFSTFATSGQDASDLAATFEDGSSNGFYLALKESIKQKTQLDSRKPSSLTISAPSLTSLNQVGLKTYQLGYSVSYTYYYDESTDKDKKTSGNLIQTYSGQLQLKRTDSGFQIAKSGHQEHQLIAEDNQVKRPDPIPEELVGTWETKKDGDTITISLTSDGTVTKKIDYKDEKKEDSTKTAKVSQAEELSDGLYRYHFESGDKAAFTVLDDIGANDAYVYGLRLNGSTLTTVYWKSGNTDGSPETGLSLTKK</sequence>
<keyword evidence="1" id="KW-0812">Transmembrane</keyword>